<evidence type="ECO:0000313" key="2">
    <source>
        <dbReference type="Proteomes" id="UP001172386"/>
    </source>
</evidence>
<organism evidence="1 2">
    <name type="scientific">Neophaeococcomyces mojaviensis</name>
    <dbReference type="NCBI Taxonomy" id="3383035"/>
    <lineage>
        <taxon>Eukaryota</taxon>
        <taxon>Fungi</taxon>
        <taxon>Dikarya</taxon>
        <taxon>Ascomycota</taxon>
        <taxon>Pezizomycotina</taxon>
        <taxon>Eurotiomycetes</taxon>
        <taxon>Chaetothyriomycetidae</taxon>
        <taxon>Chaetothyriales</taxon>
        <taxon>Chaetothyriales incertae sedis</taxon>
        <taxon>Neophaeococcomyces</taxon>
    </lineage>
</organism>
<reference evidence="1" key="1">
    <citation type="submission" date="2022-10" db="EMBL/GenBank/DDBJ databases">
        <title>Culturing micro-colonial fungi from biological soil crusts in the Mojave desert and describing Neophaeococcomyces mojavensis, and introducing the new genera and species Taxawa tesnikishii.</title>
        <authorList>
            <person name="Kurbessoian T."/>
            <person name="Stajich J.E."/>
        </authorList>
    </citation>
    <scope>NUCLEOTIDE SEQUENCE</scope>
    <source>
        <strain evidence="1">JES_112</strain>
    </source>
</reference>
<accession>A0ACC3AI50</accession>
<comment type="caution">
    <text evidence="1">The sequence shown here is derived from an EMBL/GenBank/DDBJ whole genome shotgun (WGS) entry which is preliminary data.</text>
</comment>
<keyword evidence="2" id="KW-1185">Reference proteome</keyword>
<dbReference type="Proteomes" id="UP001172386">
    <property type="component" value="Unassembled WGS sequence"/>
</dbReference>
<proteinExistence type="predicted"/>
<sequence length="582" mass="66458">MSTYNFFPKETLAYYGRRYLRFILAALSLLSFIYLFDVEYYGSEAPFKSIIHGTKNIPESQLIHTISAIRPLPTASTERMKLVQRFQGRPPTYDIPLNEKRRRKIKATLEKSWKNYRQQAWLQDELRPVKGGGSETNSGWATTMINTLDTLWIMGLKKEFREAVRVVKDLDWMATTEQSCNMFRTATQQLGGLLSAYDLSKDSVLLTKAIELGEILYTGFDTENHMPVSELHFEKARAGQLVLDGQQSPAHALGLSLEFTRLTQLTGDNKYYDAVARVADVMYENQNYTKLPGLWPASVDLQNNIYNHDNTFTLGASSGMMYRTILNMYTLLRGGEPMYEDMYLGAVDTIIRTLFFRPMTHKKNLDVLFTGVFHVGNEPPLETILQHQACFAGGMFALGGRTFSVSHHVDLAANLTNSCIWAYSAFPTGIMPEISQMVQCPNLDRCKWEEQKWYDAVLNDYDGREDLPKGFHSARDPSYSLRGEAIESVFMMYRITGHEEYREHAWRMFEAIQAATETEYGNAAIEDVTTSTGKPMQTDAMDSLWLSATLKYFYLIFSPHDQVSLDEFVFNAAGHPLRIPKR</sequence>
<gene>
    <name evidence="1" type="ORF">H2198_001194</name>
</gene>
<evidence type="ECO:0000313" key="1">
    <source>
        <dbReference type="EMBL" id="KAJ9662745.1"/>
    </source>
</evidence>
<protein>
    <submittedName>
        <fullName evidence="1">Uncharacterized protein</fullName>
    </submittedName>
</protein>
<dbReference type="EMBL" id="JAPDRQ010000013">
    <property type="protein sequence ID" value="KAJ9662745.1"/>
    <property type="molecule type" value="Genomic_DNA"/>
</dbReference>
<name>A0ACC3AI50_9EURO</name>